<feature type="region of interest" description="Disordered" evidence="1">
    <location>
        <begin position="1"/>
        <end position="66"/>
    </location>
</feature>
<protein>
    <submittedName>
        <fullName evidence="2">Uncharacterized protein</fullName>
    </submittedName>
</protein>
<evidence type="ECO:0000313" key="2">
    <source>
        <dbReference type="EMBL" id="KAJ8958004.1"/>
    </source>
</evidence>
<keyword evidence="3" id="KW-1185">Reference proteome</keyword>
<dbReference type="AlphaFoldDB" id="A0AAV8Z4C2"/>
<name>A0AAV8Z4C2_9CUCU</name>
<feature type="compositionally biased region" description="Gly residues" evidence="1">
    <location>
        <begin position="21"/>
        <end position="33"/>
    </location>
</feature>
<organism evidence="2 3">
    <name type="scientific">Aromia moschata</name>
    <dbReference type="NCBI Taxonomy" id="1265417"/>
    <lineage>
        <taxon>Eukaryota</taxon>
        <taxon>Metazoa</taxon>
        <taxon>Ecdysozoa</taxon>
        <taxon>Arthropoda</taxon>
        <taxon>Hexapoda</taxon>
        <taxon>Insecta</taxon>
        <taxon>Pterygota</taxon>
        <taxon>Neoptera</taxon>
        <taxon>Endopterygota</taxon>
        <taxon>Coleoptera</taxon>
        <taxon>Polyphaga</taxon>
        <taxon>Cucujiformia</taxon>
        <taxon>Chrysomeloidea</taxon>
        <taxon>Cerambycidae</taxon>
        <taxon>Cerambycinae</taxon>
        <taxon>Callichromatini</taxon>
        <taxon>Aromia</taxon>
    </lineage>
</organism>
<accession>A0AAV8Z4C2</accession>
<evidence type="ECO:0000313" key="3">
    <source>
        <dbReference type="Proteomes" id="UP001162162"/>
    </source>
</evidence>
<reference evidence="2" key="1">
    <citation type="journal article" date="2023" name="Insect Mol. Biol.">
        <title>Genome sequencing provides insights into the evolution of gene families encoding plant cell wall-degrading enzymes in longhorned beetles.</title>
        <authorList>
            <person name="Shin N.R."/>
            <person name="Okamura Y."/>
            <person name="Kirsch R."/>
            <person name="Pauchet Y."/>
        </authorList>
    </citation>
    <scope>NUCLEOTIDE SEQUENCE</scope>
    <source>
        <strain evidence="2">AMC_N1</strain>
    </source>
</reference>
<evidence type="ECO:0000256" key="1">
    <source>
        <dbReference type="SAM" id="MobiDB-lite"/>
    </source>
</evidence>
<feature type="compositionally biased region" description="Low complexity" evidence="1">
    <location>
        <begin position="36"/>
        <end position="49"/>
    </location>
</feature>
<proteinExistence type="predicted"/>
<dbReference type="Proteomes" id="UP001162162">
    <property type="component" value="Unassembled WGS sequence"/>
</dbReference>
<comment type="caution">
    <text evidence="2">The sequence shown here is derived from an EMBL/GenBank/DDBJ whole genome shotgun (WGS) entry which is preliminary data.</text>
</comment>
<sequence length="66" mass="6648">MDKVERIDPSTCGGVTTSGGNQNGSGRNIGGGHLMVSGAAVDDGSSDDANTPLQSPQVAEHQPRRG</sequence>
<gene>
    <name evidence="2" type="ORF">NQ318_002006</name>
</gene>
<dbReference type="EMBL" id="JAPWTK010000020">
    <property type="protein sequence ID" value="KAJ8958004.1"/>
    <property type="molecule type" value="Genomic_DNA"/>
</dbReference>